<organism evidence="1 3">
    <name type="scientific">Moraxella caviae</name>
    <dbReference type="NCBI Taxonomy" id="34060"/>
    <lineage>
        <taxon>Bacteria</taxon>
        <taxon>Pseudomonadati</taxon>
        <taxon>Pseudomonadota</taxon>
        <taxon>Gammaproteobacteria</taxon>
        <taxon>Moraxellales</taxon>
        <taxon>Moraxellaceae</taxon>
        <taxon>Moraxella</taxon>
    </lineage>
</organism>
<evidence type="ECO:0000313" key="3">
    <source>
        <dbReference type="Proteomes" id="UP000190435"/>
    </source>
</evidence>
<dbReference type="STRING" id="34060.B0181_07730"/>
<dbReference type="AlphaFoldDB" id="A0A1S9ZZF9"/>
<dbReference type="OrthoDB" id="6649850at2"/>
<sequence length="105" mass="12103">MRLEYVLFAIVLLLFINSFSLKRQYQRLWLAMDKTKYIARYRELLAQKQNQAHAVKALRQEYPELGLMQAVEISQLAIQNTAKTDAANQAANQTNSQATSQNLDK</sequence>
<name>A0A1S9ZZF9_9GAMM</name>
<dbReference type="EMBL" id="UGQE01000004">
    <property type="protein sequence ID" value="STZ14869.1"/>
    <property type="molecule type" value="Genomic_DNA"/>
</dbReference>
<protein>
    <submittedName>
        <fullName evidence="1">Uncharacterized protein</fullName>
    </submittedName>
</protein>
<evidence type="ECO:0000313" key="2">
    <source>
        <dbReference type="EMBL" id="STZ14869.1"/>
    </source>
</evidence>
<evidence type="ECO:0000313" key="1">
    <source>
        <dbReference type="EMBL" id="OOR88777.1"/>
    </source>
</evidence>
<reference evidence="2 4" key="2">
    <citation type="submission" date="2018-06" db="EMBL/GenBank/DDBJ databases">
        <authorList>
            <consortium name="Pathogen Informatics"/>
            <person name="Doyle S."/>
        </authorList>
    </citation>
    <scope>NUCLEOTIDE SEQUENCE [LARGE SCALE GENOMIC DNA]</scope>
    <source>
        <strain evidence="2 4">NCTC10293</strain>
    </source>
</reference>
<dbReference type="EMBL" id="MUXU01000046">
    <property type="protein sequence ID" value="OOR88777.1"/>
    <property type="molecule type" value="Genomic_DNA"/>
</dbReference>
<proteinExistence type="predicted"/>
<accession>A0A1S9ZZF9</accession>
<keyword evidence="3" id="KW-1185">Reference proteome</keyword>
<gene>
    <name evidence="1" type="ORF">B0181_07730</name>
    <name evidence="2" type="ORF">NCTC10293_02474</name>
</gene>
<reference evidence="1 3" key="1">
    <citation type="submission" date="2017-02" db="EMBL/GenBank/DDBJ databases">
        <title>Draft genome sequence of Moraxella caviae CCUG 355 type strain.</title>
        <authorList>
            <person name="Engstrom-Jakobsson H."/>
            <person name="Salva-Serra F."/>
            <person name="Thorell K."/>
            <person name="Gonzales-Siles L."/>
            <person name="Karlsson R."/>
            <person name="Boulund F."/>
            <person name="Engstrand L."/>
            <person name="Moore E."/>
        </authorList>
    </citation>
    <scope>NUCLEOTIDE SEQUENCE [LARGE SCALE GENOMIC DNA]</scope>
    <source>
        <strain evidence="1 3">CCUG 355</strain>
    </source>
</reference>
<evidence type="ECO:0000313" key="4">
    <source>
        <dbReference type="Proteomes" id="UP000255279"/>
    </source>
</evidence>
<dbReference type="Proteomes" id="UP000255279">
    <property type="component" value="Unassembled WGS sequence"/>
</dbReference>
<dbReference type="RefSeq" id="WP_078276937.1">
    <property type="nucleotide sequence ID" value="NZ_CAACXO010000084.1"/>
</dbReference>
<dbReference type="Proteomes" id="UP000190435">
    <property type="component" value="Unassembled WGS sequence"/>
</dbReference>